<protein>
    <submittedName>
        <fullName evidence="2">Uncharacterized protein</fullName>
    </submittedName>
</protein>
<reference evidence="2" key="1">
    <citation type="submission" date="2022-10" db="EMBL/GenBank/DDBJ databases">
        <authorList>
            <person name="Chen Y."/>
            <person name="Dougan E. K."/>
            <person name="Chan C."/>
            <person name="Rhodes N."/>
            <person name="Thang M."/>
        </authorList>
    </citation>
    <scope>NUCLEOTIDE SEQUENCE</scope>
</reference>
<evidence type="ECO:0000256" key="1">
    <source>
        <dbReference type="SAM" id="MobiDB-lite"/>
    </source>
</evidence>
<organism evidence="2">
    <name type="scientific">Cladocopium goreaui</name>
    <dbReference type="NCBI Taxonomy" id="2562237"/>
    <lineage>
        <taxon>Eukaryota</taxon>
        <taxon>Sar</taxon>
        <taxon>Alveolata</taxon>
        <taxon>Dinophyceae</taxon>
        <taxon>Suessiales</taxon>
        <taxon>Symbiodiniaceae</taxon>
        <taxon>Cladocopium</taxon>
    </lineage>
</organism>
<evidence type="ECO:0000313" key="4">
    <source>
        <dbReference type="Proteomes" id="UP001152797"/>
    </source>
</evidence>
<gene>
    <name evidence="2" type="ORF">C1SCF055_LOCUS35309</name>
</gene>
<comment type="caution">
    <text evidence="2">The sequence shown here is derived from an EMBL/GenBank/DDBJ whole genome shotgun (WGS) entry which is preliminary data.</text>
</comment>
<dbReference type="EMBL" id="CAMXCT030004688">
    <property type="protein sequence ID" value="CAL4797300.1"/>
    <property type="molecule type" value="Genomic_DNA"/>
</dbReference>
<name>A0A9P1GED6_9DINO</name>
<dbReference type="OrthoDB" id="419579at2759"/>
<evidence type="ECO:0000313" key="2">
    <source>
        <dbReference type="EMBL" id="CAI4009988.1"/>
    </source>
</evidence>
<keyword evidence="4" id="KW-1185">Reference proteome</keyword>
<dbReference type="AlphaFoldDB" id="A0A9P1GED6"/>
<proteinExistence type="predicted"/>
<feature type="non-terminal residue" evidence="2">
    <location>
        <position position="240"/>
    </location>
</feature>
<feature type="region of interest" description="Disordered" evidence="1">
    <location>
        <begin position="188"/>
        <end position="240"/>
    </location>
</feature>
<reference evidence="3" key="2">
    <citation type="submission" date="2024-04" db="EMBL/GenBank/DDBJ databases">
        <authorList>
            <person name="Chen Y."/>
            <person name="Shah S."/>
            <person name="Dougan E. K."/>
            <person name="Thang M."/>
            <person name="Chan C."/>
        </authorList>
    </citation>
    <scope>NUCLEOTIDE SEQUENCE [LARGE SCALE GENOMIC DNA]</scope>
</reference>
<dbReference type="EMBL" id="CAMXCT020004688">
    <property type="protein sequence ID" value="CAL1163363.1"/>
    <property type="molecule type" value="Genomic_DNA"/>
</dbReference>
<accession>A0A9P1GED6</accession>
<evidence type="ECO:0000313" key="3">
    <source>
        <dbReference type="EMBL" id="CAL1163363.1"/>
    </source>
</evidence>
<sequence>DVSLTWKLLGAAESFGRFFSSTEEAGFSEDIKTPSSRRKPEDLFELKQRDQLKKAMASLRAPLAELVDKATKAGMDENTPSDLLVALPKDLSRRFARLRGSILGATKNANALVVRSPEPGMEDDATSGTPAVDGSIKELSSFIACSEALERSGAWSCLDTKNRQEVIAFSSSHASDIQKHVRISCKGMKEDATHSTAPGLLDDLLETKPPSRGYAGTTSSNVPPLLPPPPRSSCSVRGPA</sequence>
<dbReference type="Proteomes" id="UP001152797">
    <property type="component" value="Unassembled WGS sequence"/>
</dbReference>
<dbReference type="EMBL" id="CAMXCT010004688">
    <property type="protein sequence ID" value="CAI4009988.1"/>
    <property type="molecule type" value="Genomic_DNA"/>
</dbReference>